<keyword evidence="1" id="KW-0812">Transmembrane</keyword>
<keyword evidence="1" id="KW-1133">Transmembrane helix</keyword>
<sequence length="207" mass="24375">MYSYFRIFPFLFAVFFANGCILLTNGDFSGIRDRFSESEFFPYKRLSLRILYIPEKNDIIFNLSEEEQQEREQEWKKILSSAYRNSGLFEEVVLDEPGDIEMRIKIVEVEAEDRNFSYLISKGYGFAPYREEGSFLMSSDFYNSEGVHLGSVDLSEKYEYYYQVLFVFLMPFYYPSGEYEKLVENMGLKTLQQALSKGYLKIGSSKK</sequence>
<protein>
    <submittedName>
        <fullName evidence="2">Uncharacterized protein</fullName>
    </submittedName>
</protein>
<evidence type="ECO:0000313" key="3">
    <source>
        <dbReference type="Proteomes" id="UP000231912"/>
    </source>
</evidence>
<reference evidence="2 3" key="1">
    <citation type="submission" date="2017-07" db="EMBL/GenBank/DDBJ databases">
        <title>Leptospira spp. isolated from tropical soils.</title>
        <authorList>
            <person name="Thibeaux R."/>
            <person name="Iraola G."/>
            <person name="Ferres I."/>
            <person name="Bierque E."/>
            <person name="Girault D."/>
            <person name="Soupe-Gilbert M.-E."/>
            <person name="Picardeau M."/>
            <person name="Goarant C."/>
        </authorList>
    </citation>
    <scope>NUCLEOTIDE SEQUENCE [LARGE SCALE GENOMIC DNA]</scope>
    <source>
        <strain evidence="2 3">FH2-C-A2</strain>
    </source>
</reference>
<keyword evidence="1" id="KW-0472">Membrane</keyword>
<name>A0A2M9ZH56_9LEPT</name>
<dbReference type="Proteomes" id="UP000231912">
    <property type="component" value="Unassembled WGS sequence"/>
</dbReference>
<feature type="transmembrane region" description="Helical" evidence="1">
    <location>
        <begin position="6"/>
        <end position="24"/>
    </location>
</feature>
<accession>A0A2M9ZH56</accession>
<dbReference type="EMBL" id="NPDT01000001">
    <property type="protein sequence ID" value="PJZ67667.1"/>
    <property type="molecule type" value="Genomic_DNA"/>
</dbReference>
<organism evidence="2 3">
    <name type="scientific">Leptospira wolffii</name>
    <dbReference type="NCBI Taxonomy" id="409998"/>
    <lineage>
        <taxon>Bacteria</taxon>
        <taxon>Pseudomonadati</taxon>
        <taxon>Spirochaetota</taxon>
        <taxon>Spirochaetia</taxon>
        <taxon>Leptospirales</taxon>
        <taxon>Leptospiraceae</taxon>
        <taxon>Leptospira</taxon>
    </lineage>
</organism>
<evidence type="ECO:0000313" key="2">
    <source>
        <dbReference type="EMBL" id="PJZ67667.1"/>
    </source>
</evidence>
<comment type="caution">
    <text evidence="2">The sequence shown here is derived from an EMBL/GenBank/DDBJ whole genome shotgun (WGS) entry which is preliminary data.</text>
</comment>
<dbReference type="AlphaFoldDB" id="A0A2M9ZH56"/>
<gene>
    <name evidence="2" type="ORF">CH371_06600</name>
</gene>
<proteinExistence type="predicted"/>
<evidence type="ECO:0000256" key="1">
    <source>
        <dbReference type="SAM" id="Phobius"/>
    </source>
</evidence>